<dbReference type="EMBL" id="BARS01009807">
    <property type="protein sequence ID" value="GAF79828.1"/>
    <property type="molecule type" value="Genomic_DNA"/>
</dbReference>
<name>X0SFL0_9ZZZZ</name>
<accession>X0SFL0</accession>
<gene>
    <name evidence="2" type="ORF">S01H1_18348</name>
</gene>
<comment type="caution">
    <text evidence="2">The sequence shown here is derived from an EMBL/GenBank/DDBJ whole genome shotgun (WGS) entry which is preliminary data.</text>
</comment>
<organism evidence="2">
    <name type="scientific">marine sediment metagenome</name>
    <dbReference type="NCBI Taxonomy" id="412755"/>
    <lineage>
        <taxon>unclassified sequences</taxon>
        <taxon>metagenomes</taxon>
        <taxon>ecological metagenomes</taxon>
    </lineage>
</organism>
<feature type="region of interest" description="Disordered" evidence="1">
    <location>
        <begin position="1"/>
        <end position="39"/>
    </location>
</feature>
<evidence type="ECO:0000256" key="1">
    <source>
        <dbReference type="SAM" id="MobiDB-lite"/>
    </source>
</evidence>
<reference evidence="2" key="1">
    <citation type="journal article" date="2014" name="Front. Microbiol.">
        <title>High frequency of phylogenetically diverse reductive dehalogenase-homologous genes in deep subseafloor sedimentary metagenomes.</title>
        <authorList>
            <person name="Kawai M."/>
            <person name="Futagami T."/>
            <person name="Toyoda A."/>
            <person name="Takaki Y."/>
            <person name="Nishi S."/>
            <person name="Hori S."/>
            <person name="Arai W."/>
            <person name="Tsubouchi T."/>
            <person name="Morono Y."/>
            <person name="Uchiyama I."/>
            <person name="Ito T."/>
            <person name="Fujiyama A."/>
            <person name="Inagaki F."/>
            <person name="Takami H."/>
        </authorList>
    </citation>
    <scope>NUCLEOTIDE SEQUENCE</scope>
    <source>
        <strain evidence="2">Expedition CK06-06</strain>
    </source>
</reference>
<protein>
    <submittedName>
        <fullName evidence="2">Uncharacterized protein</fullName>
    </submittedName>
</protein>
<dbReference type="AlphaFoldDB" id="X0SFL0"/>
<evidence type="ECO:0000313" key="2">
    <source>
        <dbReference type="EMBL" id="GAF79828.1"/>
    </source>
</evidence>
<proteinExistence type="predicted"/>
<sequence>EVSSLRSTVAIEGSGLRVSRRQRTATDAPPRARRQEANE</sequence>
<feature type="non-terminal residue" evidence="2">
    <location>
        <position position="1"/>
    </location>
</feature>